<dbReference type="CDD" id="cd00027">
    <property type="entry name" value="BRCT"/>
    <property type="match status" value="1"/>
</dbReference>
<feature type="region of interest" description="Disordered" evidence="5">
    <location>
        <begin position="462"/>
        <end position="486"/>
    </location>
</feature>
<evidence type="ECO:0000256" key="3">
    <source>
        <dbReference type="ARBA" id="ARBA00022833"/>
    </source>
</evidence>
<dbReference type="Pfam" id="PF22437">
    <property type="entry name" value="DBF4_BRCT"/>
    <property type="match status" value="1"/>
</dbReference>
<dbReference type="PANTHER" id="PTHR15375">
    <property type="entry name" value="ACTIVATOR OF S-PHASE KINASE-RELATED"/>
    <property type="match status" value="1"/>
</dbReference>
<evidence type="ECO:0000256" key="2">
    <source>
        <dbReference type="ARBA" id="ARBA00022771"/>
    </source>
</evidence>
<dbReference type="InterPro" id="IPR013939">
    <property type="entry name" value="Regulatory_Dfp1/Him1"/>
</dbReference>
<keyword evidence="8" id="KW-1185">Reference proteome</keyword>
<name>A0ABR2W657_9FUNG</name>
<evidence type="ECO:0000313" key="7">
    <source>
        <dbReference type="EMBL" id="KAK9721356.1"/>
    </source>
</evidence>
<evidence type="ECO:0000256" key="5">
    <source>
        <dbReference type="SAM" id="MobiDB-lite"/>
    </source>
</evidence>
<dbReference type="EMBL" id="JASJQH010006983">
    <property type="protein sequence ID" value="KAK9721356.1"/>
    <property type="molecule type" value="Genomic_DNA"/>
</dbReference>
<dbReference type="Gene3D" id="6.10.250.3410">
    <property type="entry name" value="DBF zinc finger"/>
    <property type="match status" value="1"/>
</dbReference>
<dbReference type="InterPro" id="IPR038545">
    <property type="entry name" value="Znf_DBF_sf"/>
</dbReference>
<gene>
    <name evidence="7" type="primary">DBF4_2</name>
    <name evidence="7" type="ORF">K7432_003500</name>
</gene>
<organism evidence="7 8">
    <name type="scientific">Basidiobolus ranarum</name>
    <dbReference type="NCBI Taxonomy" id="34480"/>
    <lineage>
        <taxon>Eukaryota</taxon>
        <taxon>Fungi</taxon>
        <taxon>Fungi incertae sedis</taxon>
        <taxon>Zoopagomycota</taxon>
        <taxon>Entomophthoromycotina</taxon>
        <taxon>Basidiobolomycetes</taxon>
        <taxon>Basidiobolales</taxon>
        <taxon>Basidiobolaceae</taxon>
        <taxon>Basidiobolus</taxon>
    </lineage>
</organism>
<evidence type="ECO:0000259" key="6">
    <source>
        <dbReference type="PROSITE" id="PS51265"/>
    </source>
</evidence>
<dbReference type="SUPFAM" id="SSF52113">
    <property type="entry name" value="BRCT domain"/>
    <property type="match status" value="1"/>
</dbReference>
<dbReference type="InterPro" id="IPR051590">
    <property type="entry name" value="Replication_Regulatory_Kinase"/>
</dbReference>
<accession>A0ABR2W657</accession>
<dbReference type="InterPro" id="IPR036420">
    <property type="entry name" value="BRCT_dom_sf"/>
</dbReference>
<keyword evidence="2 4" id="KW-0863">Zinc-finger</keyword>
<keyword evidence="1" id="KW-0479">Metal-binding</keyword>
<sequence>MEVKSTFTDDENNPTINSVVEAHLQHKSNEANMTHTTLSTILRTPDICAKKRRNSFDTNAQIVSLQTPSELTSKTPKRPKFHLDSARKDGELLSPVARPMSFDLAKWVKTYRKAFPSFSFYFDHVDETLQKSFASKIRILGGGVEPFFSSKVTHLITTRPISPPETRPNNVMSTVASPRQLRESPKALPNMSGQNILLSLSKDGPKSTRTTNCPERQSEQAIQEAGNARPLLPSLTNAMMSPISMVRKSQQAMMHTPGKVNQPVFGTPSTKANTITKARQWGMKVWSVEKLTNILKHLLNTPFSTPIQANRNLGDVLRDEKVYGLSTHHSDTNGGASDIHTFRQVYLLVEDTSGTYKPVMVGEFIPPTDGRDPPWPKIHRNSEGRCPFIRYEDPIGSPSNPLHMITPKRGIPNKINSNASGLVNSVTSAYASSTRKSRVINCVPPKEIEKLGRRVLTPSRSVERAGISSQKATDSSKKMGSVRINPTRKPGYCENCRLKFEDLEEHVHSRTHRKFVSNSEHYAELDALLSGVQRLPIPVAVEPTYKSATKVYNLRSSSAIGLTEPKFSSNNNTRITILNPIECGSIIAGFDESTSATTVQDRCSYPTSPEYGCIPKFNRRSSLPFNLVNLESEQTPTRQRRTRPNINLDLVTPYPSYFKN</sequence>
<evidence type="ECO:0000313" key="8">
    <source>
        <dbReference type="Proteomes" id="UP001479436"/>
    </source>
</evidence>
<keyword evidence="3" id="KW-0862">Zinc</keyword>
<dbReference type="Proteomes" id="UP001479436">
    <property type="component" value="Unassembled WGS sequence"/>
</dbReference>
<dbReference type="SMART" id="SM00586">
    <property type="entry name" value="ZnF_DBF"/>
    <property type="match status" value="1"/>
</dbReference>
<evidence type="ECO:0000256" key="4">
    <source>
        <dbReference type="PROSITE-ProRule" id="PRU00600"/>
    </source>
</evidence>
<feature type="domain" description="DBF4-type" evidence="6">
    <location>
        <begin position="486"/>
        <end position="535"/>
    </location>
</feature>
<proteinExistence type="predicted"/>
<comment type="caution">
    <text evidence="7">The sequence shown here is derived from an EMBL/GenBank/DDBJ whole genome shotgun (WGS) entry which is preliminary data.</text>
</comment>
<dbReference type="InterPro" id="IPR006572">
    <property type="entry name" value="Znf_DBF"/>
</dbReference>
<protein>
    <submittedName>
        <fullName evidence="7">Cdc7p-Dbf4p kinase complex regulatory subunit</fullName>
    </submittedName>
</protein>
<dbReference type="PANTHER" id="PTHR15375:SF26">
    <property type="entry name" value="PROTEIN CHIFFON"/>
    <property type="match status" value="1"/>
</dbReference>
<dbReference type="PROSITE" id="PS51265">
    <property type="entry name" value="ZF_DBF4"/>
    <property type="match status" value="1"/>
</dbReference>
<evidence type="ECO:0000256" key="1">
    <source>
        <dbReference type="ARBA" id="ARBA00022723"/>
    </source>
</evidence>
<dbReference type="InterPro" id="IPR055116">
    <property type="entry name" value="DBF4_BRCT"/>
</dbReference>
<reference evidence="7 8" key="1">
    <citation type="submission" date="2023-04" db="EMBL/GenBank/DDBJ databases">
        <title>Genome of Basidiobolus ranarum AG-B5.</title>
        <authorList>
            <person name="Stajich J.E."/>
            <person name="Carter-House D."/>
            <person name="Gryganskyi A."/>
        </authorList>
    </citation>
    <scope>NUCLEOTIDE SEQUENCE [LARGE SCALE GENOMIC DNA]</scope>
    <source>
        <strain evidence="7 8">AG-B5</strain>
    </source>
</reference>
<dbReference type="Pfam" id="PF08630">
    <property type="entry name" value="Dfp1_Him1_M"/>
    <property type="match status" value="1"/>
</dbReference>
<dbReference type="Gene3D" id="3.40.50.10190">
    <property type="entry name" value="BRCT domain"/>
    <property type="match status" value="1"/>
</dbReference>
<dbReference type="Pfam" id="PF07535">
    <property type="entry name" value="zf-DBF"/>
    <property type="match status" value="1"/>
</dbReference>